<keyword evidence="3" id="KW-0813">Transport</keyword>
<evidence type="ECO:0000256" key="3">
    <source>
        <dbReference type="ARBA" id="ARBA00022448"/>
    </source>
</evidence>
<feature type="active site" description="Nucleophile" evidence="20">
    <location>
        <position position="315"/>
    </location>
</feature>
<keyword evidence="9" id="KW-0999">Mitochondrion inner membrane</keyword>
<dbReference type="GO" id="GO:0031167">
    <property type="term" value="P:rRNA methylation"/>
    <property type="evidence" value="ECO:0007669"/>
    <property type="project" value="TreeGrafter"/>
</dbReference>
<dbReference type="Pfam" id="PF02320">
    <property type="entry name" value="UCR_hinge"/>
    <property type="match status" value="1"/>
</dbReference>
<dbReference type="InterPro" id="IPR001678">
    <property type="entry name" value="MeTrfase_RsmB-F_NOP2_dom"/>
</dbReference>
<evidence type="ECO:0000259" key="21">
    <source>
        <dbReference type="PROSITE" id="PS51686"/>
    </source>
</evidence>
<keyword evidence="8 20" id="KW-0949">S-adenosyl-L-methionine</keyword>
<keyword evidence="11" id="KW-0809">Transit peptide</keyword>
<proteinExistence type="inferred from homology"/>
<dbReference type="InterPro" id="IPR023184">
    <property type="entry name" value="Ubol_cytC_Rdtase_hinge_dom"/>
</dbReference>
<comment type="catalytic activity">
    <reaction evidence="17">
        <text>a cytidine in mRNA + S-adenosyl-L-methionine = a 5-methylcytidine in mRNA + S-adenosyl-L-homocysteine + H(+)</text>
        <dbReference type="Rhea" id="RHEA:61464"/>
        <dbReference type="Rhea" id="RHEA-COMP:15145"/>
        <dbReference type="Rhea" id="RHEA-COMP:15826"/>
        <dbReference type="ChEBI" id="CHEBI:15378"/>
        <dbReference type="ChEBI" id="CHEBI:57856"/>
        <dbReference type="ChEBI" id="CHEBI:59789"/>
        <dbReference type="ChEBI" id="CHEBI:74483"/>
        <dbReference type="ChEBI" id="CHEBI:82748"/>
    </reaction>
</comment>
<evidence type="ECO:0000256" key="16">
    <source>
        <dbReference type="ARBA" id="ARBA00049302"/>
    </source>
</evidence>
<keyword evidence="5 20" id="KW-0489">Methyltransferase</keyword>
<dbReference type="PRINTS" id="PR02008">
    <property type="entry name" value="RCMTFAMILY"/>
</dbReference>
<comment type="similarity">
    <text evidence="20">Belongs to the class I-like SAM-binding methyltransferase superfamily. RsmB/NOP family.</text>
</comment>
<dbReference type="InterPro" id="IPR036811">
    <property type="entry name" value="Ubol_cytC_Rdtase_hinge_dom_sf"/>
</dbReference>
<sequence length="382" mass="43252">MERLEQCNSRVSSRSQTLEECTEELFDFLEARDHCAATDPRATSTRVALQVFDMNYGEQFGSLWPSIRISLLSMQKYGALVNNFSDVEQVIQSLEDLSAVDFVQESQKVTEELDSSVEEYDSVPTSSPQIQTELSKTQEQHFLYINHNIKCYTFPKGDISRFRQARPDIIGILGYYLLDAASILPVLALNVQPGNIVLDLCAAPGELTANDLSVSRTVRLRNVLRSYLPKEIQNTVRVTSSDGRNWCHAETGTYDKVLVDVPCTNDRKSVLEKDNNIFTYSRKGERQMLPMLQLQLLIAGVLAAKPGGEVVYSTCTLSELQNEYVVERAVELLNIQYSISVRVEDLSHFRRLFQNTFSFYSNCRLGELILPHLTANFGPIMF</sequence>
<keyword evidence="7 20" id="KW-0808">Transferase</keyword>
<dbReference type="FunFam" id="3.40.50.150:FF:000055">
    <property type="entry name" value="5-methylcytosine rRNA methyltransferase NSUN4"/>
    <property type="match status" value="1"/>
</dbReference>
<evidence type="ECO:0000256" key="6">
    <source>
        <dbReference type="ARBA" id="ARBA00022660"/>
    </source>
</evidence>
<comment type="similarity">
    <text evidence="2">Belongs to the UQCRH/QCR6 family.</text>
</comment>
<feature type="domain" description="SAM-dependent MTase RsmB/NOP-type" evidence="21">
    <location>
        <begin position="103"/>
        <end position="382"/>
    </location>
</feature>
<dbReference type="Pfam" id="PF01189">
    <property type="entry name" value="Methyltr_RsmB-F"/>
    <property type="match status" value="1"/>
</dbReference>
<comment type="caution">
    <text evidence="22">The sequence shown here is derived from an EMBL/GenBank/DDBJ whole genome shotgun (WGS) entry which is preliminary data.</text>
</comment>
<keyword evidence="13" id="KW-0496">Mitochondrion</keyword>
<dbReference type="GO" id="GO:0005762">
    <property type="term" value="C:mitochondrial large ribosomal subunit"/>
    <property type="evidence" value="ECO:0007669"/>
    <property type="project" value="TreeGrafter"/>
</dbReference>
<keyword evidence="14" id="KW-0472">Membrane</keyword>
<evidence type="ECO:0000256" key="1">
    <source>
        <dbReference type="ARBA" id="ARBA00004273"/>
    </source>
</evidence>
<dbReference type="SUPFAM" id="SSF81531">
    <property type="entry name" value="Non-heme 11 kDa protein of cytochrome bc1 complex (Ubiquinol-cytochrome c reductase)"/>
    <property type="match status" value="1"/>
</dbReference>
<evidence type="ECO:0000256" key="2">
    <source>
        <dbReference type="ARBA" id="ARBA00006498"/>
    </source>
</evidence>
<keyword evidence="23" id="KW-1185">Reference proteome</keyword>
<evidence type="ECO:0000256" key="20">
    <source>
        <dbReference type="PROSITE-ProRule" id="PRU01023"/>
    </source>
</evidence>
<evidence type="ECO:0000256" key="4">
    <source>
        <dbReference type="ARBA" id="ARBA00022552"/>
    </source>
</evidence>
<evidence type="ECO:0000256" key="14">
    <source>
        <dbReference type="ARBA" id="ARBA00023136"/>
    </source>
</evidence>
<dbReference type="Gene3D" id="1.10.287.20">
    <property type="entry name" value="Ubiquinol-cytochrome C reductase hinge domain"/>
    <property type="match status" value="1"/>
</dbReference>
<evidence type="ECO:0000256" key="11">
    <source>
        <dbReference type="ARBA" id="ARBA00022946"/>
    </source>
</evidence>
<dbReference type="GO" id="GO:0005743">
    <property type="term" value="C:mitochondrial inner membrane"/>
    <property type="evidence" value="ECO:0007669"/>
    <property type="project" value="UniProtKB-SubCell"/>
</dbReference>
<gene>
    <name evidence="22" type="primary">NSUN4</name>
    <name evidence="22" type="ORF">L345_03870</name>
</gene>
<dbReference type="GO" id="GO:0008173">
    <property type="term" value="F:RNA methyltransferase activity"/>
    <property type="evidence" value="ECO:0007669"/>
    <property type="project" value="InterPro"/>
</dbReference>
<dbReference type="PROSITE" id="PS51686">
    <property type="entry name" value="SAM_MT_RSMB_NOP"/>
    <property type="match status" value="1"/>
</dbReference>
<evidence type="ECO:0000256" key="8">
    <source>
        <dbReference type="ARBA" id="ARBA00022691"/>
    </source>
</evidence>
<dbReference type="InterPro" id="IPR049560">
    <property type="entry name" value="MeTrfase_RsmB-F_NOP2_cat"/>
</dbReference>
<dbReference type="AlphaFoldDB" id="V8P6Y8"/>
<keyword evidence="4" id="KW-0698">rRNA processing</keyword>
<evidence type="ECO:0000256" key="12">
    <source>
        <dbReference type="ARBA" id="ARBA00022982"/>
    </source>
</evidence>
<keyword evidence="12" id="KW-0249">Electron transport</keyword>
<evidence type="ECO:0000313" key="23">
    <source>
        <dbReference type="Proteomes" id="UP000018936"/>
    </source>
</evidence>
<comment type="catalytic activity">
    <reaction evidence="16">
        <text>a cytidine in rRNA + S-adenosyl-L-methionine = a 5-methylcytidine in rRNA + S-adenosyl-L-homocysteine + H(+)</text>
        <dbReference type="Rhea" id="RHEA:61484"/>
        <dbReference type="Rhea" id="RHEA-COMP:15836"/>
        <dbReference type="Rhea" id="RHEA-COMP:15837"/>
        <dbReference type="ChEBI" id="CHEBI:15378"/>
        <dbReference type="ChEBI" id="CHEBI:57856"/>
        <dbReference type="ChEBI" id="CHEBI:59789"/>
        <dbReference type="ChEBI" id="CHEBI:74483"/>
        <dbReference type="ChEBI" id="CHEBI:82748"/>
    </reaction>
</comment>
<dbReference type="EMBL" id="AZIM01000567">
    <property type="protein sequence ID" value="ETE70319.1"/>
    <property type="molecule type" value="Genomic_DNA"/>
</dbReference>
<accession>V8P6Y8</accession>
<dbReference type="OrthoDB" id="8020218at2759"/>
<evidence type="ECO:0000256" key="13">
    <source>
        <dbReference type="ARBA" id="ARBA00023128"/>
    </source>
</evidence>
<name>V8P6Y8_OPHHA</name>
<evidence type="ECO:0000256" key="9">
    <source>
        <dbReference type="ARBA" id="ARBA00022792"/>
    </source>
</evidence>
<evidence type="ECO:0000256" key="5">
    <source>
        <dbReference type="ARBA" id="ARBA00022603"/>
    </source>
</evidence>
<evidence type="ECO:0000256" key="15">
    <source>
        <dbReference type="ARBA" id="ARBA00042050"/>
    </source>
</evidence>
<dbReference type="PANTHER" id="PTHR22808">
    <property type="entry name" value="NCL1 YEAST -RELATED NOL1/NOP2/FMU SUN DOMAIN-CONTAINING"/>
    <property type="match status" value="1"/>
</dbReference>
<feature type="binding site" evidence="20">
    <location>
        <position position="260"/>
    </location>
    <ligand>
        <name>S-adenosyl-L-methionine</name>
        <dbReference type="ChEBI" id="CHEBI:59789"/>
    </ligand>
</feature>
<evidence type="ECO:0000256" key="19">
    <source>
        <dbReference type="ARBA" id="ARBA00050049"/>
    </source>
</evidence>
<keyword evidence="10 20" id="KW-0694">RNA-binding</keyword>
<dbReference type="PANTHER" id="PTHR22808:SF3">
    <property type="entry name" value="5-METHYLCYTOSINE RRNA METHYLTRANSFERASE NSUN4"/>
    <property type="match status" value="1"/>
</dbReference>
<protein>
    <recommendedName>
        <fullName evidence="18">5-cytosine rRNA methyltransferase NSUN4</fullName>
    </recommendedName>
    <alternativeName>
        <fullName evidence="19">5-cytosine tRNA methyltransferase NSUN4</fullName>
    </alternativeName>
    <alternativeName>
        <fullName evidence="15">NOL1/NOP2/Sun domain family member 4</fullName>
    </alternativeName>
</protein>
<reference evidence="22 23" key="1">
    <citation type="journal article" date="2013" name="Proc. Natl. Acad. Sci. U.S.A.">
        <title>The king cobra genome reveals dynamic gene evolution and adaptation in the snake venom system.</title>
        <authorList>
            <person name="Vonk F.J."/>
            <person name="Casewell N.R."/>
            <person name="Henkel C.V."/>
            <person name="Heimberg A.M."/>
            <person name="Jansen H.J."/>
            <person name="McCleary R.J."/>
            <person name="Kerkkamp H.M."/>
            <person name="Vos R.A."/>
            <person name="Guerreiro I."/>
            <person name="Calvete J.J."/>
            <person name="Wuster W."/>
            <person name="Woods A.E."/>
            <person name="Logan J.M."/>
            <person name="Harrison R.A."/>
            <person name="Castoe T.A."/>
            <person name="de Koning A.P."/>
            <person name="Pollock D.D."/>
            <person name="Yandell M."/>
            <person name="Calderon D."/>
            <person name="Renjifo C."/>
            <person name="Currier R.B."/>
            <person name="Salgado D."/>
            <person name="Pla D."/>
            <person name="Sanz L."/>
            <person name="Hyder A.S."/>
            <person name="Ribeiro J.M."/>
            <person name="Arntzen J.W."/>
            <person name="van den Thillart G.E."/>
            <person name="Boetzer M."/>
            <person name="Pirovano W."/>
            <person name="Dirks R.P."/>
            <person name="Spaink H.P."/>
            <person name="Duboule D."/>
            <person name="McGlinn E."/>
            <person name="Kini R.M."/>
            <person name="Richardson M.K."/>
        </authorList>
    </citation>
    <scope>NUCLEOTIDE SEQUENCE</scope>
    <source>
        <tissue evidence="22">Blood</tissue>
    </source>
</reference>
<evidence type="ECO:0000256" key="18">
    <source>
        <dbReference type="ARBA" id="ARBA00050027"/>
    </source>
</evidence>
<keyword evidence="6" id="KW-0679">Respiratory chain</keyword>
<evidence type="ECO:0000313" key="22">
    <source>
        <dbReference type="EMBL" id="ETE70319.1"/>
    </source>
</evidence>
<dbReference type="GO" id="GO:0003723">
    <property type="term" value="F:RNA binding"/>
    <property type="evidence" value="ECO:0007669"/>
    <property type="project" value="UniProtKB-UniRule"/>
</dbReference>
<evidence type="ECO:0000256" key="17">
    <source>
        <dbReference type="ARBA" id="ARBA00049906"/>
    </source>
</evidence>
<dbReference type="Proteomes" id="UP000018936">
    <property type="component" value="Unassembled WGS sequence"/>
</dbReference>
<evidence type="ECO:0000256" key="10">
    <source>
        <dbReference type="ARBA" id="ARBA00022884"/>
    </source>
</evidence>
<comment type="caution">
    <text evidence="20">Lacks conserved residue(s) required for the propagation of feature annotation.</text>
</comment>
<organism evidence="22 23">
    <name type="scientific">Ophiophagus hannah</name>
    <name type="common">King cobra</name>
    <name type="synonym">Naja hannah</name>
    <dbReference type="NCBI Taxonomy" id="8665"/>
    <lineage>
        <taxon>Eukaryota</taxon>
        <taxon>Metazoa</taxon>
        <taxon>Chordata</taxon>
        <taxon>Craniata</taxon>
        <taxon>Vertebrata</taxon>
        <taxon>Euteleostomi</taxon>
        <taxon>Lepidosauria</taxon>
        <taxon>Squamata</taxon>
        <taxon>Bifurcata</taxon>
        <taxon>Unidentata</taxon>
        <taxon>Episquamata</taxon>
        <taxon>Toxicofera</taxon>
        <taxon>Serpentes</taxon>
        <taxon>Colubroidea</taxon>
        <taxon>Elapidae</taxon>
        <taxon>Elapinae</taxon>
        <taxon>Ophiophagus</taxon>
    </lineage>
</organism>
<dbReference type="InterPro" id="IPR023267">
    <property type="entry name" value="RCMT"/>
</dbReference>
<dbReference type="Gene3D" id="6.20.240.40">
    <property type="match status" value="1"/>
</dbReference>
<dbReference type="Gene3D" id="3.40.50.150">
    <property type="entry name" value="Vaccinia Virus protein VP39"/>
    <property type="match status" value="1"/>
</dbReference>
<comment type="subcellular location">
    <subcellularLocation>
        <location evidence="1">Mitochondrion inner membrane</location>
    </subcellularLocation>
</comment>
<dbReference type="SUPFAM" id="SSF53335">
    <property type="entry name" value="S-adenosyl-L-methionine-dependent methyltransferases"/>
    <property type="match status" value="1"/>
</dbReference>
<dbReference type="InterPro" id="IPR029063">
    <property type="entry name" value="SAM-dependent_MTases_sf"/>
</dbReference>
<evidence type="ECO:0000256" key="7">
    <source>
        <dbReference type="ARBA" id="ARBA00022679"/>
    </source>
</evidence>